<reference evidence="2 3" key="1">
    <citation type="submission" date="2018-06" db="EMBL/GenBank/DDBJ databases">
        <title>Complete Genomes of Monosporascus.</title>
        <authorList>
            <person name="Robinson A.J."/>
            <person name="Natvig D.O."/>
        </authorList>
    </citation>
    <scope>NUCLEOTIDE SEQUENCE [LARGE SCALE GENOMIC DNA]</scope>
    <source>
        <strain evidence="2 3">CBS 110550</strain>
    </source>
</reference>
<gene>
    <name evidence="2" type="ORF">DL764_003227</name>
</gene>
<feature type="region of interest" description="Disordered" evidence="1">
    <location>
        <begin position="170"/>
        <end position="190"/>
    </location>
</feature>
<feature type="region of interest" description="Disordered" evidence="1">
    <location>
        <begin position="452"/>
        <end position="528"/>
    </location>
</feature>
<evidence type="ECO:0000256" key="1">
    <source>
        <dbReference type="SAM" id="MobiDB-lite"/>
    </source>
</evidence>
<feature type="compositionally biased region" description="Polar residues" evidence="1">
    <location>
        <begin position="474"/>
        <end position="490"/>
    </location>
</feature>
<dbReference type="Proteomes" id="UP000293360">
    <property type="component" value="Unassembled WGS sequence"/>
</dbReference>
<feature type="compositionally biased region" description="Acidic residues" evidence="1">
    <location>
        <begin position="312"/>
        <end position="321"/>
    </location>
</feature>
<evidence type="ECO:0000313" key="3">
    <source>
        <dbReference type="Proteomes" id="UP000293360"/>
    </source>
</evidence>
<feature type="region of interest" description="Disordered" evidence="1">
    <location>
        <begin position="244"/>
        <end position="263"/>
    </location>
</feature>
<feature type="compositionally biased region" description="Polar residues" evidence="1">
    <location>
        <begin position="452"/>
        <end position="467"/>
    </location>
</feature>
<feature type="compositionally biased region" description="Polar residues" evidence="1">
    <location>
        <begin position="510"/>
        <end position="528"/>
    </location>
</feature>
<feature type="region of interest" description="Disordered" evidence="1">
    <location>
        <begin position="303"/>
        <end position="390"/>
    </location>
</feature>
<feature type="compositionally biased region" description="Polar residues" evidence="1">
    <location>
        <begin position="341"/>
        <end position="351"/>
    </location>
</feature>
<sequence length="637" mass="69285">MCSPGLLLRSAFVLTLSSITFVIAFLDIAGTYEAHLPIQRNVDKSTRLLSTEAIPSLSFLSTKPPPRVNSSMHQAIVDPATFDVEDSDREDDIIRNIGSSSTSRLEVIKTKLIRRLSKASNSGRHSQRSVVGNSGEELARRAELKRFMHKRIQEELESEEEVVTLGDLVQSRNHESGSQSGLPRGGPRDTIEFSVDEMNEIRDNGFKYASGEGIALALPVDETQALALGRRSGHLESTCRFGDATGTGNHAAPNERVSISQMPPSPKLCLVNIPSPRGSGSEYSWRLSYSNSHLASILGAHEDSTHQASECNDTDDGVPEEEGPKDGNDSSTLEKPANPKENVTGQDSLDSAEQPHHSPQPGGVDPANNQGVKSDDKEQQDADTALCPDSPLDLWLRSQDLQSSLSSSTEQSRSTALGKITESYGEEMEAMATRNVVTLHTTLTLPEVHQDVATQNHSPSAWLQSRDPQAGAKRSNNLAETNTPTISGTKGNHIVTLDQLPTDADEESSSHYTSSRYAAMPNSAQPSHRSSLRSLVELFGSSKGASIFSPFSPFYRATTADRRTETNESGELPTYIHHNVTSPKHIPELYRTQQALSNEKKNYDQLSNVSDSLSWAEAAIIPLSASFAKSSMTHAYL</sequence>
<accession>A0A4Q4TL94</accession>
<comment type="caution">
    <text evidence="2">The sequence shown here is derived from an EMBL/GenBank/DDBJ whole genome shotgun (WGS) entry which is preliminary data.</text>
</comment>
<dbReference type="EMBL" id="QJNU01000136">
    <property type="protein sequence ID" value="RYP06300.1"/>
    <property type="molecule type" value="Genomic_DNA"/>
</dbReference>
<name>A0A4Q4TL94_9PEZI</name>
<organism evidence="2 3">
    <name type="scientific">Monosporascus ibericus</name>
    <dbReference type="NCBI Taxonomy" id="155417"/>
    <lineage>
        <taxon>Eukaryota</taxon>
        <taxon>Fungi</taxon>
        <taxon>Dikarya</taxon>
        <taxon>Ascomycota</taxon>
        <taxon>Pezizomycotina</taxon>
        <taxon>Sordariomycetes</taxon>
        <taxon>Xylariomycetidae</taxon>
        <taxon>Xylariales</taxon>
        <taxon>Xylariales incertae sedis</taxon>
        <taxon>Monosporascus</taxon>
    </lineage>
</organism>
<dbReference type="AlphaFoldDB" id="A0A4Q4TL94"/>
<evidence type="ECO:0000313" key="2">
    <source>
        <dbReference type="EMBL" id="RYP06300.1"/>
    </source>
</evidence>
<proteinExistence type="predicted"/>
<dbReference type="OrthoDB" id="3437384at2759"/>
<keyword evidence="3" id="KW-1185">Reference proteome</keyword>
<protein>
    <submittedName>
        <fullName evidence="2">Uncharacterized protein</fullName>
    </submittedName>
</protein>